<keyword evidence="13" id="KW-0479">Metal-binding</keyword>
<feature type="binding site" evidence="13">
    <location>
        <position position="128"/>
    </location>
    <ligand>
        <name>Mg(2+)</name>
        <dbReference type="ChEBI" id="CHEBI:18420"/>
    </ligand>
</feature>
<dbReference type="GO" id="GO:0000287">
    <property type="term" value="F:magnesium ion binding"/>
    <property type="evidence" value="ECO:0007669"/>
    <property type="project" value="InterPro"/>
</dbReference>
<comment type="caution">
    <text evidence="16">The sequence shown here is derived from an EMBL/GenBank/DDBJ whole genome shotgun (WGS) entry which is preliminary data.</text>
</comment>
<dbReference type="PRINTS" id="PR01399">
    <property type="entry name" value="ENTSNTHTASED"/>
</dbReference>
<dbReference type="EMBL" id="DAAWDR010000028">
    <property type="protein sequence ID" value="HAF7394643.1"/>
    <property type="molecule type" value="Genomic_DNA"/>
</dbReference>
<reference evidence="16" key="2">
    <citation type="submission" date="2018-07" db="EMBL/GenBank/DDBJ databases">
        <authorList>
            <consortium name="NCBI Pathogen Detection Project"/>
        </authorList>
    </citation>
    <scope>NUCLEOTIDE SEQUENCE</scope>
    <source>
        <strain evidence="16">09-3171</strain>
    </source>
</reference>
<dbReference type="InterPro" id="IPR003542">
    <property type="entry name" value="Enbac_synth_compD-like"/>
</dbReference>
<gene>
    <name evidence="16" type="ORF">G9260_002663</name>
</gene>
<dbReference type="Pfam" id="PF01648">
    <property type="entry name" value="ACPS"/>
    <property type="match status" value="1"/>
</dbReference>
<dbReference type="InterPro" id="IPR037143">
    <property type="entry name" value="4-PPantetheinyl_Trfase_dom_sf"/>
</dbReference>
<reference evidence="16" key="1">
    <citation type="journal article" date="2018" name="Genome Biol.">
        <title>SKESA: strategic k-mer extension for scrupulous assemblies.</title>
        <authorList>
            <person name="Souvorov A."/>
            <person name="Agarwala R."/>
            <person name="Lipman D.J."/>
        </authorList>
    </citation>
    <scope>NUCLEOTIDE SEQUENCE</scope>
    <source>
        <strain evidence="16">09-3171</strain>
    </source>
</reference>
<evidence type="ECO:0000256" key="2">
    <source>
        <dbReference type="ARBA" id="ARBA00004993"/>
    </source>
</evidence>
<evidence type="ECO:0000256" key="5">
    <source>
        <dbReference type="ARBA" id="ARBA00019087"/>
    </source>
</evidence>
<keyword evidence="7" id="KW-0259">Enterobactin biosynthesis</keyword>
<evidence type="ECO:0000256" key="6">
    <source>
        <dbReference type="ARBA" id="ARBA00022679"/>
    </source>
</evidence>
<sequence>MFIFTKKLPNGRFIRSHKIGHLIHEPSIGVCEIEFQTTNYRDPLFTEYSIQFPEKLFSAVAKRRSEYLCGRISAQTLLNRKNIYAQIPQSKEGAPIWPSGWIGSISHTKNCAMAVMASQNKRYILGIDIENFNPEALSEIAGMIIQDSEKKLFVKNEIDYNLGLHIAFSAKESLYKALYPQVKKVFGFESAIITDINTYNKTFSIQLTHDLTHEFQAGFQRIGYYQLDKHKIVTIIY</sequence>
<feature type="binding site" evidence="13">
    <location>
        <position position="130"/>
    </location>
    <ligand>
        <name>Mg(2+)</name>
        <dbReference type="ChEBI" id="CHEBI:18420"/>
    </ligand>
</feature>
<evidence type="ECO:0000259" key="15">
    <source>
        <dbReference type="Pfam" id="PF17837"/>
    </source>
</evidence>
<comment type="cofactor">
    <cofactor evidence="13">
        <name>Mg(2+)</name>
        <dbReference type="ChEBI" id="CHEBI:18420"/>
    </cofactor>
</comment>
<comment type="similarity">
    <text evidence="3">Belongs to the P-Pant transferase superfamily. EntD family.</text>
</comment>
<evidence type="ECO:0000256" key="3">
    <source>
        <dbReference type="ARBA" id="ARBA00008342"/>
    </source>
</evidence>
<comment type="catalytic activity">
    <reaction evidence="10">
        <text>apo-[aryl-carrier protein] + CoA = holo-[aryl-carrier protein] + adenosine 3',5'-bisphosphate + H(+)</text>
        <dbReference type="Rhea" id="RHEA:48404"/>
        <dbReference type="Rhea" id="RHEA-COMP:15903"/>
        <dbReference type="Rhea" id="RHEA-COMP:17557"/>
        <dbReference type="ChEBI" id="CHEBI:15378"/>
        <dbReference type="ChEBI" id="CHEBI:29999"/>
        <dbReference type="ChEBI" id="CHEBI:57287"/>
        <dbReference type="ChEBI" id="CHEBI:58343"/>
        <dbReference type="ChEBI" id="CHEBI:64479"/>
    </reaction>
</comment>
<evidence type="ECO:0000256" key="4">
    <source>
        <dbReference type="ARBA" id="ARBA00011503"/>
    </source>
</evidence>
<dbReference type="Pfam" id="PF17837">
    <property type="entry name" value="4PPT_N"/>
    <property type="match status" value="1"/>
</dbReference>
<evidence type="ECO:0000256" key="10">
    <source>
        <dbReference type="ARBA" id="ARBA00049176"/>
    </source>
</evidence>
<feature type="binding site" evidence="12">
    <location>
        <begin position="106"/>
        <end position="107"/>
    </location>
    <ligand>
        <name>CoA</name>
        <dbReference type="ChEBI" id="CHEBI:57287"/>
    </ligand>
</feature>
<organism evidence="16">
    <name type="scientific">Salmonella newport</name>
    <dbReference type="NCBI Taxonomy" id="108619"/>
    <lineage>
        <taxon>Bacteria</taxon>
        <taxon>Pseudomonadati</taxon>
        <taxon>Pseudomonadota</taxon>
        <taxon>Gammaproteobacteria</taxon>
        <taxon>Enterobacterales</taxon>
        <taxon>Enterobacteriaceae</taxon>
        <taxon>Salmonella</taxon>
    </lineage>
</organism>
<keyword evidence="13" id="KW-0460">Magnesium</keyword>
<feature type="binding site" evidence="12">
    <location>
        <position position="172"/>
    </location>
    <ligand>
        <name>CoA</name>
        <dbReference type="ChEBI" id="CHEBI:57287"/>
    </ligand>
</feature>
<feature type="binding site" evidence="12">
    <location>
        <position position="128"/>
    </location>
    <ligand>
        <name>CoA</name>
        <dbReference type="ChEBI" id="CHEBI:57287"/>
    </ligand>
</feature>
<dbReference type="SUPFAM" id="SSF56214">
    <property type="entry name" value="4'-phosphopantetheinyl transferase"/>
    <property type="match status" value="1"/>
</dbReference>
<accession>A0A752FDS6</accession>
<proteinExistence type="inferred from homology"/>
<name>A0A752FDS6_SALNE</name>
<evidence type="ECO:0000256" key="1">
    <source>
        <dbReference type="ARBA" id="ARBA00003937"/>
    </source>
</evidence>
<dbReference type="GO" id="GO:0008897">
    <property type="term" value="F:holo-[acyl-carrier-protein] synthase activity"/>
    <property type="evidence" value="ECO:0007669"/>
    <property type="project" value="InterPro"/>
</dbReference>
<feature type="binding site" evidence="12">
    <location>
        <position position="71"/>
    </location>
    <ligand>
        <name>CoA</name>
        <dbReference type="ChEBI" id="CHEBI:57287"/>
    </ligand>
</feature>
<dbReference type="AlphaFoldDB" id="A0A752FDS6"/>
<protein>
    <recommendedName>
        <fullName evidence="5">Enterobactin synthase component D</fullName>
    </recommendedName>
    <alternativeName>
        <fullName evidence="8">4'-phosphopantetheinyl transferase EntD</fullName>
    </alternativeName>
    <alternativeName>
        <fullName evidence="9">Enterochelin synthase D</fullName>
    </alternativeName>
</protein>
<evidence type="ECO:0000256" key="13">
    <source>
        <dbReference type="PIRSR" id="PIRSR603542-2"/>
    </source>
</evidence>
<feature type="domain" description="4'-phosphopantetheinyl transferase" evidence="14">
    <location>
        <begin position="125"/>
        <end position="211"/>
    </location>
</feature>
<evidence type="ECO:0000259" key="14">
    <source>
        <dbReference type="Pfam" id="PF01648"/>
    </source>
</evidence>
<comment type="pathway">
    <text evidence="2">Siderophore biosynthesis; enterobactin biosynthesis.</text>
</comment>
<dbReference type="PANTHER" id="PTHR38096">
    <property type="entry name" value="ENTEROBACTIN SYNTHASE COMPONENT D"/>
    <property type="match status" value="1"/>
</dbReference>
<evidence type="ECO:0000256" key="8">
    <source>
        <dbReference type="ARBA" id="ARBA00029894"/>
    </source>
</evidence>
<evidence type="ECO:0000256" key="7">
    <source>
        <dbReference type="ARBA" id="ARBA00023191"/>
    </source>
</evidence>
<feature type="binding site" evidence="12">
    <location>
        <position position="63"/>
    </location>
    <ligand>
        <name>CoA</name>
        <dbReference type="ChEBI" id="CHEBI:57287"/>
    </ligand>
</feature>
<dbReference type="GO" id="GO:0009366">
    <property type="term" value="C:enterobactin synthetase complex"/>
    <property type="evidence" value="ECO:0007669"/>
    <property type="project" value="InterPro"/>
</dbReference>
<dbReference type="GO" id="GO:0005886">
    <property type="term" value="C:plasma membrane"/>
    <property type="evidence" value="ECO:0007669"/>
    <property type="project" value="TreeGrafter"/>
</dbReference>
<evidence type="ECO:0000256" key="9">
    <source>
        <dbReference type="ARBA" id="ARBA00031996"/>
    </source>
</evidence>
<dbReference type="UniPathway" id="UPA00017"/>
<comment type="subunit">
    <text evidence="4">EntB, EntD, EntE, and EntF form a multienzyme complex called enterobactin synthase.</text>
</comment>
<dbReference type="GO" id="GO:0009239">
    <property type="term" value="P:enterobactin biosynthetic process"/>
    <property type="evidence" value="ECO:0007669"/>
    <property type="project" value="UniProtKB-UniPathway"/>
</dbReference>
<feature type="domain" description="4'-phosphopantetheinyl transferase N-terminal" evidence="15">
    <location>
        <begin position="54"/>
        <end position="117"/>
    </location>
</feature>
<comment type="catalytic activity">
    <reaction evidence="11">
        <text>apo-[peptidyl-carrier protein] + CoA = holo-[peptidyl-carrier protein] + adenosine 3',5'-bisphosphate + H(+)</text>
        <dbReference type="Rhea" id="RHEA:46228"/>
        <dbReference type="Rhea" id="RHEA-COMP:11479"/>
        <dbReference type="Rhea" id="RHEA-COMP:11480"/>
        <dbReference type="ChEBI" id="CHEBI:15378"/>
        <dbReference type="ChEBI" id="CHEBI:29999"/>
        <dbReference type="ChEBI" id="CHEBI:57287"/>
        <dbReference type="ChEBI" id="CHEBI:58343"/>
        <dbReference type="ChEBI" id="CHEBI:64479"/>
    </reaction>
</comment>
<comment type="function">
    <text evidence="1">Involved in the biosynthesis of the siderophore enterobactin (enterochelin), which is a macrocyclic trimeric lactone of N-(2,3-dihydroxybenzoyl)-serine. The serine trilactone serves as a scaffolding for the three catechol functionalities that provide hexadentate coordination for the tightly ligated iron(2+) atoms. Plays an essential role in the assembly of the enterobactin by catalyzing the transfer of the 4'-phosphopantetheine (Ppant) moiety from coenzyme A to the apo-domains of both EntB (ArCP domain) and EntF (PCP domain) to yield their holo-forms which make them competent for the activation of 2,3-dihydroxybenzoate (DHB) and L-serine, respectively.</text>
</comment>
<dbReference type="InterPro" id="IPR008278">
    <property type="entry name" value="4-PPantetheinyl_Trfase_dom"/>
</dbReference>
<dbReference type="InterPro" id="IPR041354">
    <property type="entry name" value="4PPT_N"/>
</dbReference>
<evidence type="ECO:0000313" key="16">
    <source>
        <dbReference type="EMBL" id="HAF7394643.1"/>
    </source>
</evidence>
<feature type="binding site" evidence="12">
    <location>
        <position position="176"/>
    </location>
    <ligand>
        <name>CoA</name>
        <dbReference type="ChEBI" id="CHEBI:57287"/>
    </ligand>
</feature>
<evidence type="ECO:0000256" key="11">
    <source>
        <dbReference type="ARBA" id="ARBA00049191"/>
    </source>
</evidence>
<evidence type="ECO:0000256" key="12">
    <source>
        <dbReference type="PIRSR" id="PIRSR603542-1"/>
    </source>
</evidence>
<dbReference type="PANTHER" id="PTHR38096:SF1">
    <property type="entry name" value="ENTEROBACTIN SYNTHASE COMPONENT D"/>
    <property type="match status" value="1"/>
</dbReference>
<keyword evidence="6 16" id="KW-0808">Transferase</keyword>
<feature type="binding site" evidence="13">
    <location>
        <position position="129"/>
    </location>
    <ligand>
        <name>Mg(2+)</name>
        <dbReference type="ChEBI" id="CHEBI:18420"/>
    </ligand>
</feature>